<dbReference type="WBParaSite" id="maker-unitig_23544-snap-gene-0.2-mRNA-1">
    <property type="protein sequence ID" value="maker-unitig_23544-snap-gene-0.2-mRNA-1"/>
    <property type="gene ID" value="maker-unitig_23544-snap-gene-0.2"/>
</dbReference>
<dbReference type="AlphaFoldDB" id="A0A1I8F7K3"/>
<organism evidence="2 3">
    <name type="scientific">Macrostomum lignano</name>
    <dbReference type="NCBI Taxonomy" id="282301"/>
    <lineage>
        <taxon>Eukaryota</taxon>
        <taxon>Metazoa</taxon>
        <taxon>Spiralia</taxon>
        <taxon>Lophotrochozoa</taxon>
        <taxon>Platyhelminthes</taxon>
        <taxon>Rhabditophora</taxon>
        <taxon>Macrostomorpha</taxon>
        <taxon>Macrostomida</taxon>
        <taxon>Macrostomidae</taxon>
        <taxon>Macrostomum</taxon>
    </lineage>
</organism>
<keyword evidence="2" id="KW-1185">Reference proteome</keyword>
<sequence>PTAYYRAKSAGNSPHNTAWPTHTMTGRRRPNLDTQPIALHEPIRRAKNEVSTRHRPPCRPNNRADVVARTDHRLHLGWDTELKRKPDGVAKRRKKLVLLASRAATMEAPCVWGALRMEGVHLKNASYAATD</sequence>
<feature type="region of interest" description="Disordered" evidence="1">
    <location>
        <begin position="44"/>
        <end position="63"/>
    </location>
</feature>
<dbReference type="Proteomes" id="UP000095280">
    <property type="component" value="Unplaced"/>
</dbReference>
<evidence type="ECO:0000313" key="3">
    <source>
        <dbReference type="WBParaSite" id="maker-unitig_23544-snap-gene-0.2-mRNA-1"/>
    </source>
</evidence>
<evidence type="ECO:0000313" key="2">
    <source>
        <dbReference type="Proteomes" id="UP000095280"/>
    </source>
</evidence>
<accession>A0A1I8F7K3</accession>
<proteinExistence type="predicted"/>
<name>A0A1I8F7K3_9PLAT</name>
<feature type="region of interest" description="Disordered" evidence="1">
    <location>
        <begin position="1"/>
        <end position="38"/>
    </location>
</feature>
<evidence type="ECO:0000256" key="1">
    <source>
        <dbReference type="SAM" id="MobiDB-lite"/>
    </source>
</evidence>
<feature type="compositionally biased region" description="Polar residues" evidence="1">
    <location>
        <begin position="10"/>
        <end position="24"/>
    </location>
</feature>
<reference evidence="3" key="1">
    <citation type="submission" date="2016-11" db="UniProtKB">
        <authorList>
            <consortium name="WormBaseParasite"/>
        </authorList>
    </citation>
    <scope>IDENTIFICATION</scope>
</reference>
<protein>
    <submittedName>
        <fullName evidence="3">Transposase</fullName>
    </submittedName>
</protein>